<dbReference type="AlphaFoldDB" id="A0A1G9SZX4"/>
<dbReference type="RefSeq" id="WP_089687451.1">
    <property type="nucleotide sequence ID" value="NZ_FNFO01000013.1"/>
</dbReference>
<gene>
    <name evidence="1" type="ORF">SAMN05421823_11344</name>
</gene>
<name>A0A1G9SZX4_9BACT</name>
<sequence>MATQEKNYTKQLETTIESLRSNDFSEKARPFINEWLDVLKESDDVLLKTLTRELESLKQLLGSKQPDKQELSHLLHDIGEHTLEIAATTRGDLGNELRKLGDAIKLSSSKIK</sequence>
<dbReference type="EMBL" id="FNFO01000013">
    <property type="protein sequence ID" value="SDM40927.1"/>
    <property type="molecule type" value="Genomic_DNA"/>
</dbReference>
<keyword evidence="2" id="KW-1185">Reference proteome</keyword>
<organism evidence="1 2">
    <name type="scientific">Catalinimonas alkaloidigena</name>
    <dbReference type="NCBI Taxonomy" id="1075417"/>
    <lineage>
        <taxon>Bacteria</taxon>
        <taxon>Pseudomonadati</taxon>
        <taxon>Bacteroidota</taxon>
        <taxon>Cytophagia</taxon>
        <taxon>Cytophagales</taxon>
        <taxon>Catalimonadaceae</taxon>
        <taxon>Catalinimonas</taxon>
    </lineage>
</organism>
<proteinExistence type="predicted"/>
<accession>A0A1G9SZX4</accession>
<dbReference type="Proteomes" id="UP000198510">
    <property type="component" value="Unassembled WGS sequence"/>
</dbReference>
<protein>
    <submittedName>
        <fullName evidence="1">Uncharacterized protein</fullName>
    </submittedName>
</protein>
<evidence type="ECO:0000313" key="2">
    <source>
        <dbReference type="Proteomes" id="UP000198510"/>
    </source>
</evidence>
<reference evidence="1 2" key="1">
    <citation type="submission" date="2016-10" db="EMBL/GenBank/DDBJ databases">
        <authorList>
            <person name="de Groot N.N."/>
        </authorList>
    </citation>
    <scope>NUCLEOTIDE SEQUENCE [LARGE SCALE GENOMIC DNA]</scope>
    <source>
        <strain evidence="1 2">DSM 25186</strain>
    </source>
</reference>
<evidence type="ECO:0000313" key="1">
    <source>
        <dbReference type="EMBL" id="SDM40927.1"/>
    </source>
</evidence>